<dbReference type="PRINTS" id="PR00304">
    <property type="entry name" value="TCOMPLEXTCP1"/>
</dbReference>
<evidence type="ECO:0000256" key="7">
    <source>
        <dbReference type="ARBA" id="ARBA00022946"/>
    </source>
</evidence>
<dbReference type="InterPro" id="IPR017998">
    <property type="entry name" value="Chaperone_TCP-1"/>
</dbReference>
<evidence type="ECO:0000313" key="14">
    <source>
        <dbReference type="Proteomes" id="UP000051952"/>
    </source>
</evidence>
<accession>A0A0S4JFF0</accession>
<dbReference type="AlphaFoldDB" id="A0A0S4JFF0"/>
<dbReference type="NCBIfam" id="NF041082">
    <property type="entry name" value="thermosome_alpha"/>
    <property type="match status" value="1"/>
</dbReference>
<dbReference type="InterPro" id="IPR002423">
    <property type="entry name" value="Cpn60/GroEL/TCP-1"/>
</dbReference>
<dbReference type="GO" id="GO:0016887">
    <property type="term" value="F:ATP hydrolysis activity"/>
    <property type="evidence" value="ECO:0007669"/>
    <property type="project" value="InterPro"/>
</dbReference>
<dbReference type="Gene3D" id="1.10.560.10">
    <property type="entry name" value="GroEL-like equatorial domain"/>
    <property type="match status" value="1"/>
</dbReference>
<dbReference type="GO" id="GO:0140662">
    <property type="term" value="F:ATP-dependent protein folding chaperone"/>
    <property type="evidence" value="ECO:0007669"/>
    <property type="project" value="InterPro"/>
</dbReference>
<dbReference type="SUPFAM" id="SSF54849">
    <property type="entry name" value="GroEL-intermediate domain like"/>
    <property type="match status" value="1"/>
</dbReference>
<evidence type="ECO:0000256" key="10">
    <source>
        <dbReference type="ARBA" id="ARBA00025467"/>
    </source>
</evidence>
<dbReference type="OrthoDB" id="10248520at2759"/>
<dbReference type="InterPro" id="IPR012717">
    <property type="entry name" value="Chap_CCT_delta"/>
</dbReference>
<evidence type="ECO:0000256" key="5">
    <source>
        <dbReference type="ARBA" id="ARBA00022741"/>
    </source>
</evidence>
<protein>
    <recommendedName>
        <fullName evidence="3 12">T-complex protein 1 subunit delta</fullName>
    </recommendedName>
</protein>
<evidence type="ECO:0000256" key="4">
    <source>
        <dbReference type="ARBA" id="ARBA00022490"/>
    </source>
</evidence>
<proteinExistence type="inferred from homology"/>
<dbReference type="PROSITE" id="PS00751">
    <property type="entry name" value="TCP1_2"/>
    <property type="match status" value="1"/>
</dbReference>
<dbReference type="InterPro" id="IPR027409">
    <property type="entry name" value="GroEL-like_apical_dom_sf"/>
</dbReference>
<name>A0A0S4JFF0_BODSA</name>
<dbReference type="FunFam" id="3.50.7.10:FF:000010">
    <property type="entry name" value="T-complex protein 1 subunit delta"/>
    <property type="match status" value="1"/>
</dbReference>
<dbReference type="GO" id="GO:0005524">
    <property type="term" value="F:ATP binding"/>
    <property type="evidence" value="ECO:0007669"/>
    <property type="project" value="UniProtKB-KW"/>
</dbReference>
<dbReference type="PROSITE" id="PS00750">
    <property type="entry name" value="TCP1_1"/>
    <property type="match status" value="1"/>
</dbReference>
<evidence type="ECO:0000256" key="3">
    <source>
        <dbReference type="ARBA" id="ARBA00016107"/>
    </source>
</evidence>
<reference evidence="14" key="1">
    <citation type="submission" date="2015-09" db="EMBL/GenBank/DDBJ databases">
        <authorList>
            <consortium name="Pathogen Informatics"/>
        </authorList>
    </citation>
    <scope>NUCLEOTIDE SEQUENCE [LARGE SCALE GENOMIC DNA]</scope>
    <source>
        <strain evidence="14">Lake Konstanz</strain>
    </source>
</reference>
<dbReference type="VEuPathDB" id="TriTrypDB:BSAL_17670"/>
<evidence type="ECO:0000256" key="11">
    <source>
        <dbReference type="RuleBase" id="RU004187"/>
    </source>
</evidence>
<dbReference type="GO" id="GO:0051082">
    <property type="term" value="F:unfolded protein binding"/>
    <property type="evidence" value="ECO:0007669"/>
    <property type="project" value="InterPro"/>
</dbReference>
<keyword evidence="8" id="KW-0346">Stress response</keyword>
<keyword evidence="7" id="KW-0809">Transit peptide</keyword>
<sequence>MVMCSNIPSIVASFVILQCCVFPFLILSSTEIVELIMAPKGIKGNETKQGNEKSIDTRISNIGAGKAVADCVRTSLGPRGMDKMIIDPKGETIISNDGATIVSKLQVTHPCAKMLVELSRAQDVEAGDGTTSVVVLCGALLKAVEDLLNKGIHPTVISECFQECSRYAEKVLDNMSVKVNIEDRETLIKAAITSLNSKVISQNSELLAPMAVDCVTRVMKTGDVDLRDVRIVSALGGTIDDTTLLTNGTIFKQKASHSAGGPVRIQNATIGLIQFQLSPPKTDMESAVTITDYTQMDRALKEERKYLLDLCKKIKDSGINVLLIQKSVLRDAVTAQSLDFLAKMKIMVIKDIERNEIDFISKTLGCLPVANIENLKPEKFGHADLVVEESTPEGKVIKVTGVQTPPEGAFQRQLFGKTVTVFLRGSNSLVVAEAERAFHDSLCVIRSIVKKRAIIAGGAAGEIEIALELGKFARQQAEGAQTFCMRAYADAFEVIPYTLAENAGLQPISIVTELRNAHASGNKYAGVNVRKGCVTDMVEEAVVQPLLVSSSAVRLATETVMMILKIDDIILTRA</sequence>
<dbReference type="Pfam" id="PF00118">
    <property type="entry name" value="Cpn60_TCP1"/>
    <property type="match status" value="1"/>
</dbReference>
<organism evidence="13 14">
    <name type="scientific">Bodo saltans</name>
    <name type="common">Flagellated protozoan</name>
    <dbReference type="NCBI Taxonomy" id="75058"/>
    <lineage>
        <taxon>Eukaryota</taxon>
        <taxon>Discoba</taxon>
        <taxon>Euglenozoa</taxon>
        <taxon>Kinetoplastea</taxon>
        <taxon>Metakinetoplastina</taxon>
        <taxon>Eubodonida</taxon>
        <taxon>Bodonidae</taxon>
        <taxon>Bodo</taxon>
    </lineage>
</organism>
<dbReference type="InterPro" id="IPR027413">
    <property type="entry name" value="GROEL-like_equatorial_sf"/>
</dbReference>
<comment type="subcellular location">
    <subcellularLocation>
        <location evidence="1">Cytoplasm</location>
    </subcellularLocation>
</comment>
<evidence type="ECO:0000256" key="6">
    <source>
        <dbReference type="ARBA" id="ARBA00022840"/>
    </source>
</evidence>
<comment type="function">
    <text evidence="10">Implicated in mitochondrial protein import and macromolecular assembly. May facilitate the correct folding of imported proteins. May also prevent misfolding and promote the refolding and proper assembly of unfolded polypeptides generated under stress conditions in the mitochondrial matrix.</text>
</comment>
<evidence type="ECO:0000256" key="9">
    <source>
        <dbReference type="ARBA" id="ARBA00023186"/>
    </source>
</evidence>
<dbReference type="InterPro" id="IPR002194">
    <property type="entry name" value="Chaperonin_TCP-1_CS"/>
</dbReference>
<dbReference type="NCBIfam" id="TIGR02342">
    <property type="entry name" value="chap_CCT_delta"/>
    <property type="match status" value="1"/>
</dbReference>
<dbReference type="GO" id="GO:0005737">
    <property type="term" value="C:cytoplasm"/>
    <property type="evidence" value="ECO:0007669"/>
    <property type="project" value="UniProtKB-SubCell"/>
</dbReference>
<dbReference type="SUPFAM" id="SSF52029">
    <property type="entry name" value="GroEL apical domain-like"/>
    <property type="match status" value="1"/>
</dbReference>
<keyword evidence="14" id="KW-1185">Reference proteome</keyword>
<dbReference type="InterPro" id="IPR027410">
    <property type="entry name" value="TCP-1-like_intermed_sf"/>
</dbReference>
<dbReference type="InterPro" id="IPR053374">
    <property type="entry name" value="TCP-1_chaperonin"/>
</dbReference>
<keyword evidence="9 11" id="KW-0143">Chaperone</keyword>
<dbReference type="PROSITE" id="PS00995">
    <property type="entry name" value="TCP1_3"/>
    <property type="match status" value="1"/>
</dbReference>
<comment type="similarity">
    <text evidence="2 11">Belongs to the TCP-1 chaperonin family.</text>
</comment>
<dbReference type="SUPFAM" id="SSF48592">
    <property type="entry name" value="GroEL equatorial domain-like"/>
    <property type="match status" value="1"/>
</dbReference>
<dbReference type="OMA" id="HPAANMI"/>
<dbReference type="PANTHER" id="PTHR11353">
    <property type="entry name" value="CHAPERONIN"/>
    <property type="match status" value="1"/>
</dbReference>
<dbReference type="CDD" id="cd03338">
    <property type="entry name" value="TCP1_delta"/>
    <property type="match status" value="1"/>
</dbReference>
<dbReference type="Gene3D" id="3.50.7.10">
    <property type="entry name" value="GroEL"/>
    <property type="match status" value="1"/>
</dbReference>
<gene>
    <name evidence="13" type="ORF">BSAL_17670</name>
</gene>
<evidence type="ECO:0000256" key="8">
    <source>
        <dbReference type="ARBA" id="ARBA00023016"/>
    </source>
</evidence>
<dbReference type="NCBIfam" id="NF041083">
    <property type="entry name" value="thermosome_beta"/>
    <property type="match status" value="1"/>
</dbReference>
<dbReference type="Proteomes" id="UP000051952">
    <property type="component" value="Unassembled WGS sequence"/>
</dbReference>
<evidence type="ECO:0000256" key="2">
    <source>
        <dbReference type="ARBA" id="ARBA00008020"/>
    </source>
</evidence>
<evidence type="ECO:0000313" key="13">
    <source>
        <dbReference type="EMBL" id="CUG88865.1"/>
    </source>
</evidence>
<evidence type="ECO:0000256" key="1">
    <source>
        <dbReference type="ARBA" id="ARBA00004496"/>
    </source>
</evidence>
<dbReference type="Gene3D" id="3.30.260.10">
    <property type="entry name" value="TCP-1-like chaperonin intermediate domain"/>
    <property type="match status" value="1"/>
</dbReference>
<dbReference type="EMBL" id="CYKH01001679">
    <property type="protein sequence ID" value="CUG88865.1"/>
    <property type="molecule type" value="Genomic_DNA"/>
</dbReference>
<keyword evidence="5 11" id="KW-0547">Nucleotide-binding</keyword>
<evidence type="ECO:0000256" key="12">
    <source>
        <dbReference type="RuleBase" id="RU004192"/>
    </source>
</evidence>
<dbReference type="InterPro" id="IPR054827">
    <property type="entry name" value="thermosome_alpha"/>
</dbReference>
<keyword evidence="4" id="KW-0963">Cytoplasm</keyword>
<keyword evidence="6 11" id="KW-0067">ATP-binding</keyword>